<protein>
    <recommendedName>
        <fullName evidence="1">Putative restriction endonuclease domain-containing protein</fullName>
    </recommendedName>
</protein>
<dbReference type="InterPro" id="IPR012296">
    <property type="entry name" value="Nuclease_put_TT1808"/>
</dbReference>
<dbReference type="Gene3D" id="3.90.1570.10">
    <property type="entry name" value="tt1808, chain A"/>
    <property type="match status" value="1"/>
</dbReference>
<organism evidence="2 3">
    <name type="scientific">Candidatus Tenderia electrophaga</name>
    <dbReference type="NCBI Taxonomy" id="1748243"/>
    <lineage>
        <taxon>Bacteria</taxon>
        <taxon>Pseudomonadati</taxon>
        <taxon>Pseudomonadota</taxon>
        <taxon>Gammaproteobacteria</taxon>
        <taxon>Candidatus Tenderiales</taxon>
        <taxon>Candidatus Tenderiaceae</taxon>
        <taxon>Candidatus Tenderia</taxon>
    </lineage>
</organism>
<dbReference type="PANTHER" id="PTHR36558:SF1">
    <property type="entry name" value="RESTRICTION ENDONUCLEASE DOMAIN-CONTAINING PROTEIN-RELATED"/>
    <property type="match status" value="1"/>
</dbReference>
<evidence type="ECO:0000259" key="1">
    <source>
        <dbReference type="Pfam" id="PF05685"/>
    </source>
</evidence>
<sequence length="178" mass="20499">MLSPDELPHYVYSDYIQWEGRWELIKGIPYAMTPSPSFRHQRISQIIARMLDEALDDCSHCQAVLPVDWKVAEDTVVQPDNMVICYQPSGDFLTKAPSLIFEVLSPSNAEKDRRTKFSIYEREGVGHYCIVDPENNVAKVYSLREGRYVKQIDAADENVLFDLGKCTIEFEFARIWTG</sequence>
<evidence type="ECO:0000313" key="3">
    <source>
        <dbReference type="Proteomes" id="UP000055136"/>
    </source>
</evidence>
<accession>A0A0S2TDI0</accession>
<dbReference type="CDD" id="cd06260">
    <property type="entry name" value="DUF820-like"/>
    <property type="match status" value="1"/>
</dbReference>
<dbReference type="KEGG" id="tee:Tel_08675"/>
<dbReference type="Pfam" id="PF05685">
    <property type="entry name" value="Uma2"/>
    <property type="match status" value="1"/>
</dbReference>
<evidence type="ECO:0000313" key="2">
    <source>
        <dbReference type="EMBL" id="ALP53223.1"/>
    </source>
</evidence>
<dbReference type="InterPro" id="IPR008538">
    <property type="entry name" value="Uma2"/>
</dbReference>
<reference evidence="2" key="1">
    <citation type="submission" date="2015-10" db="EMBL/GenBank/DDBJ databases">
        <title>Description of Candidatus Tenderia electrophaga gen. nov, sp. nov., an Uncultivated Electroautotroph from a Biocathode Enrichment.</title>
        <authorList>
            <person name="Eddie B.J."/>
            <person name="Malanoski A.P."/>
            <person name="Wang Z."/>
            <person name="Hall R.J."/>
            <person name="Oh S.D."/>
            <person name="Heiner C."/>
            <person name="Lin B."/>
            <person name="Strycharz-Glaven S.M."/>
        </authorList>
    </citation>
    <scope>NUCLEOTIDE SEQUENCE [LARGE SCALE GENOMIC DNA]</scope>
    <source>
        <strain evidence="2">NRL1</strain>
    </source>
</reference>
<name>A0A0S2TDI0_9GAMM</name>
<keyword evidence="3" id="KW-1185">Reference proteome</keyword>
<dbReference type="InterPro" id="IPR011335">
    <property type="entry name" value="Restrct_endonuc-II-like"/>
</dbReference>
<proteinExistence type="predicted"/>
<dbReference type="Proteomes" id="UP000055136">
    <property type="component" value="Chromosome"/>
</dbReference>
<dbReference type="PANTHER" id="PTHR36558">
    <property type="entry name" value="GLR1098 PROTEIN"/>
    <property type="match status" value="1"/>
</dbReference>
<feature type="domain" description="Putative restriction endonuclease" evidence="1">
    <location>
        <begin position="14"/>
        <end position="153"/>
    </location>
</feature>
<dbReference type="AlphaFoldDB" id="A0A0S2TDI0"/>
<dbReference type="SUPFAM" id="SSF52980">
    <property type="entry name" value="Restriction endonuclease-like"/>
    <property type="match status" value="1"/>
</dbReference>
<dbReference type="EMBL" id="CP013099">
    <property type="protein sequence ID" value="ALP53223.1"/>
    <property type="molecule type" value="Genomic_DNA"/>
</dbReference>
<gene>
    <name evidence="2" type="ORF">Tel_08675</name>
</gene>